<name>A0ABM8T2H6_9BURK</name>
<dbReference type="Proteomes" id="UP000674425">
    <property type="component" value="Unassembled WGS sequence"/>
</dbReference>
<dbReference type="Gene3D" id="3.30.70.270">
    <property type="match status" value="1"/>
</dbReference>
<comment type="caution">
    <text evidence="3">The sequence shown here is derived from an EMBL/GenBank/DDBJ whole genome shotgun (WGS) entry which is preliminary data.</text>
</comment>
<dbReference type="Pfam" id="PF00563">
    <property type="entry name" value="EAL"/>
    <property type="match status" value="1"/>
</dbReference>
<dbReference type="Pfam" id="PF00990">
    <property type="entry name" value="GGDEF"/>
    <property type="match status" value="1"/>
</dbReference>
<dbReference type="PROSITE" id="PS50883">
    <property type="entry name" value="EAL"/>
    <property type="match status" value="1"/>
</dbReference>
<dbReference type="CDD" id="cd12915">
    <property type="entry name" value="PDC2_DGC_like"/>
    <property type="match status" value="1"/>
</dbReference>
<gene>
    <name evidence="3" type="ORF">R69658_07248</name>
</gene>
<sequence length="889" mass="98861">MDRQAVGGLHDAEHHLARDVPFLRKPVLTDLACHFRVAFGTDRRQVVEHDREFLVDQRAQQCGRHLLQCIGALAQRIHGAQQPLMRNRLRCNVRHHGRFEPSRDAQLRFRIAQPVEHHHAQQALGVELVMRSQHATERIGKAQFFPQRREHPGVANRQARRKGGLAGALIERRFARRTQQPVDQCIVTAGLYALQSSQGSNHALTRHTQLIAKGFHELDVLARTRRRDFDKHATTVVTNMACFKLYYGIDVPLQSCSRPTHQVFDLSAPLPSNCPENRLKLSNSGTPRPVCMSAQPVLGRVSNQWTLQFTRRLNSPDGSFAGVVVVSENPDFLTDGFYNLDTLRLGGMLAVISDNGYLLSRRTGLGKASPVGPPAAAYREMVGAKGRVFNDPVDHVRRFVAYRHISQYPIAVLVGLSERDELAGYQHAKVLLMAAVISVLLLTAAGFITVVMSQLQGLAETDSLTGLPNRPLLTQTLSRRMDASGALARLAMLYIDLDNFKRINDMLGHKTGDELLLKVAHRLADVVGNERLLARIGGDEFVILVEDDDAARKAGDLADVVIKAFEHPFVMRGNGYLICLSIGIAVHRNAVDNEFALLTRADLAMYAAKETGKPVNVSQHCTYTPALSERALHDIKRHQELQYVIINREFPLEYQPIVSLDGELRGVEALVRWRHPTKGVLQPAEFIQFAESSGFIVQIGEFVLEQACQDFREWQDTDPRPLTLSINVSPVQHTTGNVVRAVTRCLNDYMIEPDRLQLEVTETVVLDESAWVKTRLEALRRAGVKILLDDFGTGYSSLSNLVNLSIDGVKIDQHFTRGVPAKKASSAMLTHLIGLTRDLGLSLVIEGVETQQQVAWLSRFGDVTVQGFYFSKSVSVSVSATALPIARAA</sequence>
<dbReference type="InterPro" id="IPR001633">
    <property type="entry name" value="EAL_dom"/>
</dbReference>
<dbReference type="NCBIfam" id="TIGR00254">
    <property type="entry name" value="GGDEF"/>
    <property type="match status" value="1"/>
</dbReference>
<dbReference type="SMART" id="SM00052">
    <property type="entry name" value="EAL"/>
    <property type="match status" value="1"/>
</dbReference>
<dbReference type="SUPFAM" id="SSF55073">
    <property type="entry name" value="Nucleotide cyclase"/>
    <property type="match status" value="1"/>
</dbReference>
<dbReference type="InterPro" id="IPR000160">
    <property type="entry name" value="GGDEF_dom"/>
</dbReference>
<evidence type="ECO:0000313" key="3">
    <source>
        <dbReference type="EMBL" id="CAE6852887.1"/>
    </source>
</evidence>
<feature type="domain" description="EAL" evidence="1">
    <location>
        <begin position="634"/>
        <end position="887"/>
    </location>
</feature>
<dbReference type="InterPro" id="IPR043128">
    <property type="entry name" value="Rev_trsase/Diguanyl_cyclase"/>
</dbReference>
<organism evidence="3 4">
    <name type="scientific">Paraburkholderia aspalathi</name>
    <dbReference type="NCBI Taxonomy" id="1324617"/>
    <lineage>
        <taxon>Bacteria</taxon>
        <taxon>Pseudomonadati</taxon>
        <taxon>Pseudomonadota</taxon>
        <taxon>Betaproteobacteria</taxon>
        <taxon>Burkholderiales</taxon>
        <taxon>Burkholderiaceae</taxon>
        <taxon>Paraburkholderia</taxon>
    </lineage>
</organism>
<dbReference type="PANTHER" id="PTHR44757">
    <property type="entry name" value="DIGUANYLATE CYCLASE DGCP"/>
    <property type="match status" value="1"/>
</dbReference>
<evidence type="ECO:0000259" key="1">
    <source>
        <dbReference type="PROSITE" id="PS50883"/>
    </source>
</evidence>
<dbReference type="Gene3D" id="3.20.20.450">
    <property type="entry name" value="EAL domain"/>
    <property type="match status" value="1"/>
</dbReference>
<dbReference type="EMBL" id="CAJNAU010000127">
    <property type="protein sequence ID" value="CAE6852887.1"/>
    <property type="molecule type" value="Genomic_DNA"/>
</dbReference>
<dbReference type="InterPro" id="IPR052155">
    <property type="entry name" value="Biofilm_reg_signaling"/>
</dbReference>
<dbReference type="PROSITE" id="PS50887">
    <property type="entry name" value="GGDEF"/>
    <property type="match status" value="1"/>
</dbReference>
<feature type="domain" description="GGDEF" evidence="2">
    <location>
        <begin position="488"/>
        <end position="620"/>
    </location>
</feature>
<reference evidence="3 4" key="1">
    <citation type="submission" date="2021-02" db="EMBL/GenBank/DDBJ databases">
        <authorList>
            <person name="Vanwijnsberghe S."/>
        </authorList>
    </citation>
    <scope>NUCLEOTIDE SEQUENCE [LARGE SCALE GENOMIC DNA]</scope>
    <source>
        <strain evidence="3 4">R-69658</strain>
    </source>
</reference>
<dbReference type="Gene3D" id="3.30.450.20">
    <property type="entry name" value="PAS domain"/>
    <property type="match status" value="2"/>
</dbReference>
<dbReference type="InterPro" id="IPR029787">
    <property type="entry name" value="Nucleotide_cyclase"/>
</dbReference>
<evidence type="ECO:0008006" key="5">
    <source>
        <dbReference type="Google" id="ProtNLM"/>
    </source>
</evidence>
<accession>A0ABM8T2H6</accession>
<evidence type="ECO:0000259" key="2">
    <source>
        <dbReference type="PROSITE" id="PS50887"/>
    </source>
</evidence>
<dbReference type="CDD" id="cd01948">
    <property type="entry name" value="EAL"/>
    <property type="match status" value="1"/>
</dbReference>
<dbReference type="CDD" id="cd01949">
    <property type="entry name" value="GGDEF"/>
    <property type="match status" value="1"/>
</dbReference>
<dbReference type="SMART" id="SM00267">
    <property type="entry name" value="GGDEF"/>
    <property type="match status" value="1"/>
</dbReference>
<proteinExistence type="predicted"/>
<keyword evidence="4" id="KW-1185">Reference proteome</keyword>
<dbReference type="SUPFAM" id="SSF141868">
    <property type="entry name" value="EAL domain-like"/>
    <property type="match status" value="1"/>
</dbReference>
<dbReference type="InterPro" id="IPR035919">
    <property type="entry name" value="EAL_sf"/>
</dbReference>
<evidence type="ECO:0000313" key="4">
    <source>
        <dbReference type="Proteomes" id="UP000674425"/>
    </source>
</evidence>
<dbReference type="PANTHER" id="PTHR44757:SF2">
    <property type="entry name" value="BIOFILM ARCHITECTURE MAINTENANCE PROTEIN MBAA"/>
    <property type="match status" value="1"/>
</dbReference>
<protein>
    <recommendedName>
        <fullName evidence="5">Diguanylate cyclase (GGDEF) domain-containing protein</fullName>
    </recommendedName>
</protein>